<reference evidence="1" key="1">
    <citation type="submission" date="2019-11" db="EMBL/GenBank/DDBJ databases">
        <authorList>
            <person name="Feng L."/>
        </authorList>
    </citation>
    <scope>NUCLEOTIDE SEQUENCE</scope>
    <source>
        <strain evidence="1">SsimulansLFYP27</strain>
    </source>
</reference>
<accession>A0A6N3B234</accession>
<dbReference type="Pfam" id="PF13412">
    <property type="entry name" value="HTH_24"/>
    <property type="match status" value="1"/>
</dbReference>
<dbReference type="InterPro" id="IPR036388">
    <property type="entry name" value="WH-like_DNA-bd_sf"/>
</dbReference>
<proteinExistence type="predicted"/>
<gene>
    <name evidence="1" type="ORF">SSLFYP27_01065</name>
</gene>
<dbReference type="AlphaFoldDB" id="A0A6N3B234"/>
<evidence type="ECO:0000313" key="1">
    <source>
        <dbReference type="EMBL" id="VYT96060.1"/>
    </source>
</evidence>
<dbReference type="RefSeq" id="WP_070626613.1">
    <property type="nucleotide sequence ID" value="NZ_CACRUO010000027.1"/>
</dbReference>
<dbReference type="InterPro" id="IPR036390">
    <property type="entry name" value="WH_DNA-bd_sf"/>
</dbReference>
<dbReference type="EMBL" id="CACRUO010000027">
    <property type="protein sequence ID" value="VYT96060.1"/>
    <property type="molecule type" value="Genomic_DNA"/>
</dbReference>
<sequence>MTIIRSTVGLGILTKEVRTRKDLTFFEKILICELDSLTNNVESSTDISNEELSELYGVSESTVKRAIKKFEKLGFIEREVENVNYINRRKITVKR</sequence>
<organism evidence="1">
    <name type="scientific">Staphylococcus simulans</name>
    <dbReference type="NCBI Taxonomy" id="1286"/>
    <lineage>
        <taxon>Bacteria</taxon>
        <taxon>Bacillati</taxon>
        <taxon>Bacillota</taxon>
        <taxon>Bacilli</taxon>
        <taxon>Bacillales</taxon>
        <taxon>Staphylococcaceae</taxon>
        <taxon>Staphylococcus</taxon>
    </lineage>
</organism>
<evidence type="ECO:0008006" key="2">
    <source>
        <dbReference type="Google" id="ProtNLM"/>
    </source>
</evidence>
<dbReference type="SUPFAM" id="SSF46785">
    <property type="entry name" value="Winged helix' DNA-binding domain"/>
    <property type="match status" value="1"/>
</dbReference>
<protein>
    <recommendedName>
        <fullName evidence="2">HTH crp-type domain-containing protein</fullName>
    </recommendedName>
</protein>
<name>A0A6N3B234_STASI</name>
<dbReference type="Gene3D" id="1.10.10.10">
    <property type="entry name" value="Winged helix-like DNA-binding domain superfamily/Winged helix DNA-binding domain"/>
    <property type="match status" value="1"/>
</dbReference>